<dbReference type="SUPFAM" id="SSF51905">
    <property type="entry name" value="FAD/NAD(P)-binding domain"/>
    <property type="match status" value="1"/>
</dbReference>
<accession>A0A4Y7THU3</accession>
<dbReference type="AlphaFoldDB" id="A0A4Y7THU3"/>
<evidence type="ECO:0000256" key="11">
    <source>
        <dbReference type="ARBA" id="ARBA00034010"/>
    </source>
</evidence>
<evidence type="ECO:0000256" key="17">
    <source>
        <dbReference type="SAM" id="SignalP"/>
    </source>
</evidence>
<evidence type="ECO:0000256" key="8">
    <source>
        <dbReference type="ARBA" id="ARBA00022827"/>
    </source>
</evidence>
<comment type="cofactor">
    <cofactor evidence="1 16">
        <name>FAD</name>
        <dbReference type="ChEBI" id="CHEBI:57692"/>
    </cofactor>
</comment>
<feature type="signal peptide" evidence="17">
    <location>
        <begin position="1"/>
        <end position="21"/>
    </location>
</feature>
<feature type="active site" description="Proton acceptor" evidence="15">
    <location>
        <position position="582"/>
    </location>
</feature>
<protein>
    <recommendedName>
        <fullName evidence="5">pyranose dehydrogenase (acceptor)</fullName>
        <ecNumber evidence="5">1.1.99.29</ecNumber>
    </recommendedName>
</protein>
<name>A0A4Y7THU3_COPMI</name>
<comment type="function">
    <text evidence="9">Catalyzes the single-oxidation or sequential double oxidation reaction of carbohydrates primarily at carbon-2 and/or carbon-3 with the concomitant reduction of the flavin. The enzyme exhibits a broad sugar substrate specificity, oxidizing different aldopyranoses to the corresponding C-1, C-2, C-3 or C-1,2, C-2,3 and C-3,4 (di)dehydro sugars with substrate-specific regioselectivity. Accepts only a narrow range of electron acceptors such as substituted benzoquinones and complexed metal ions and reacts extremely slowly with O(2) as acceptor. May play a role in the natural recycling of plant matter by oxidizing all major monosaccharides in lignocellulose and by reducing quinone compounds or reactive radical species generated during lignin depolymerization.</text>
</comment>
<dbReference type="InterPro" id="IPR007867">
    <property type="entry name" value="GMC_OxRtase_C"/>
</dbReference>
<dbReference type="STRING" id="71717.A0A4Y7THU3"/>
<evidence type="ECO:0000256" key="14">
    <source>
        <dbReference type="ARBA" id="ARBA00034059"/>
    </source>
</evidence>
<feature type="binding site" evidence="16">
    <location>
        <begin position="124"/>
        <end position="127"/>
    </location>
    <ligand>
        <name>FAD</name>
        <dbReference type="ChEBI" id="CHEBI:57692"/>
    </ligand>
</feature>
<dbReference type="Proteomes" id="UP000298030">
    <property type="component" value="Unassembled WGS sequence"/>
</dbReference>
<dbReference type="PROSITE" id="PS00624">
    <property type="entry name" value="GMC_OXRED_2"/>
    <property type="match status" value="1"/>
</dbReference>
<evidence type="ECO:0000313" key="20">
    <source>
        <dbReference type="Proteomes" id="UP000298030"/>
    </source>
</evidence>
<evidence type="ECO:0000256" key="4">
    <source>
        <dbReference type="ARBA" id="ARBA00011245"/>
    </source>
</evidence>
<keyword evidence="8 16" id="KW-0274">FAD</keyword>
<keyword evidence="17" id="KW-0732">Signal</keyword>
<evidence type="ECO:0000256" key="5">
    <source>
        <dbReference type="ARBA" id="ARBA00013177"/>
    </source>
</evidence>
<dbReference type="PANTHER" id="PTHR11552">
    <property type="entry name" value="GLUCOSE-METHANOL-CHOLINE GMC OXIDOREDUCTASE"/>
    <property type="match status" value="1"/>
</dbReference>
<dbReference type="PANTHER" id="PTHR11552:SF147">
    <property type="entry name" value="CHOLINE DEHYDROGENASE, MITOCHONDRIAL"/>
    <property type="match status" value="1"/>
</dbReference>
<evidence type="ECO:0000256" key="13">
    <source>
        <dbReference type="ARBA" id="ARBA00034050"/>
    </source>
</evidence>
<dbReference type="InterPro" id="IPR012132">
    <property type="entry name" value="GMC_OxRdtase"/>
</dbReference>
<keyword evidence="20" id="KW-1185">Reference proteome</keyword>
<comment type="subunit">
    <text evidence="4">Monomer.</text>
</comment>
<dbReference type="PIRSF" id="PIRSF000137">
    <property type="entry name" value="Alcohol_oxidase"/>
    <property type="match status" value="1"/>
</dbReference>
<dbReference type="SUPFAM" id="SSF54373">
    <property type="entry name" value="FAD-linked reductases, C-terminal domain"/>
    <property type="match status" value="1"/>
</dbReference>
<comment type="caution">
    <text evidence="19">The sequence shown here is derived from an EMBL/GenBank/DDBJ whole genome shotgun (WGS) entry which is preliminary data.</text>
</comment>
<dbReference type="GO" id="GO:0033718">
    <property type="term" value="F:pyranose dehydrogenase (acceptor) activity"/>
    <property type="evidence" value="ECO:0007669"/>
    <property type="project" value="UniProtKB-EC"/>
</dbReference>
<keyword evidence="6" id="KW-0964">Secreted</keyword>
<organism evidence="19 20">
    <name type="scientific">Coprinellus micaceus</name>
    <name type="common">Glistening ink-cap mushroom</name>
    <name type="synonym">Coprinus micaceus</name>
    <dbReference type="NCBI Taxonomy" id="71717"/>
    <lineage>
        <taxon>Eukaryota</taxon>
        <taxon>Fungi</taxon>
        <taxon>Dikarya</taxon>
        <taxon>Basidiomycota</taxon>
        <taxon>Agaricomycotina</taxon>
        <taxon>Agaricomycetes</taxon>
        <taxon>Agaricomycetidae</taxon>
        <taxon>Agaricales</taxon>
        <taxon>Agaricineae</taxon>
        <taxon>Psathyrellaceae</taxon>
        <taxon>Coprinellus</taxon>
    </lineage>
</organism>
<feature type="domain" description="Glucose-methanol-choline oxidoreductase N-terminal" evidence="18">
    <location>
        <begin position="311"/>
        <end position="325"/>
    </location>
</feature>
<evidence type="ECO:0000256" key="9">
    <source>
        <dbReference type="ARBA" id="ARBA00024699"/>
    </source>
</evidence>
<reference evidence="19 20" key="1">
    <citation type="journal article" date="2019" name="Nat. Ecol. Evol.">
        <title>Megaphylogeny resolves global patterns of mushroom evolution.</title>
        <authorList>
            <person name="Varga T."/>
            <person name="Krizsan K."/>
            <person name="Foldi C."/>
            <person name="Dima B."/>
            <person name="Sanchez-Garcia M."/>
            <person name="Sanchez-Ramirez S."/>
            <person name="Szollosi G.J."/>
            <person name="Szarkandi J.G."/>
            <person name="Papp V."/>
            <person name="Albert L."/>
            <person name="Andreopoulos W."/>
            <person name="Angelini C."/>
            <person name="Antonin V."/>
            <person name="Barry K.W."/>
            <person name="Bougher N.L."/>
            <person name="Buchanan P."/>
            <person name="Buyck B."/>
            <person name="Bense V."/>
            <person name="Catcheside P."/>
            <person name="Chovatia M."/>
            <person name="Cooper J."/>
            <person name="Damon W."/>
            <person name="Desjardin D."/>
            <person name="Finy P."/>
            <person name="Geml J."/>
            <person name="Haridas S."/>
            <person name="Hughes K."/>
            <person name="Justo A."/>
            <person name="Karasinski D."/>
            <person name="Kautmanova I."/>
            <person name="Kiss B."/>
            <person name="Kocsube S."/>
            <person name="Kotiranta H."/>
            <person name="LaButti K.M."/>
            <person name="Lechner B.E."/>
            <person name="Liimatainen K."/>
            <person name="Lipzen A."/>
            <person name="Lukacs Z."/>
            <person name="Mihaltcheva S."/>
            <person name="Morgado L.N."/>
            <person name="Niskanen T."/>
            <person name="Noordeloos M.E."/>
            <person name="Ohm R.A."/>
            <person name="Ortiz-Santana B."/>
            <person name="Ovrebo C."/>
            <person name="Racz N."/>
            <person name="Riley R."/>
            <person name="Savchenko A."/>
            <person name="Shiryaev A."/>
            <person name="Soop K."/>
            <person name="Spirin V."/>
            <person name="Szebenyi C."/>
            <person name="Tomsovsky M."/>
            <person name="Tulloss R.E."/>
            <person name="Uehling J."/>
            <person name="Grigoriev I.V."/>
            <person name="Vagvolgyi C."/>
            <person name="Papp T."/>
            <person name="Martin F.M."/>
            <person name="Miettinen O."/>
            <person name="Hibbett D.S."/>
            <person name="Nagy L.G."/>
        </authorList>
    </citation>
    <scope>NUCLEOTIDE SEQUENCE [LARGE SCALE GENOMIC DNA]</scope>
    <source>
        <strain evidence="19 20">FP101781</strain>
    </source>
</reference>
<dbReference type="Gene3D" id="3.50.50.60">
    <property type="entry name" value="FAD/NAD(P)-binding domain"/>
    <property type="match status" value="1"/>
</dbReference>
<evidence type="ECO:0000259" key="18">
    <source>
        <dbReference type="PROSITE" id="PS00624"/>
    </source>
</evidence>
<comment type="similarity">
    <text evidence="3">Belongs to the GMC oxidoreductase family.</text>
</comment>
<evidence type="ECO:0000256" key="7">
    <source>
        <dbReference type="ARBA" id="ARBA00022630"/>
    </source>
</evidence>
<comment type="catalytic activity">
    <reaction evidence="11">
        <text>pyranose + acceptor = pyranos-2,3-diulose + reduced acceptor.</text>
        <dbReference type="EC" id="1.1.99.29"/>
    </reaction>
</comment>
<evidence type="ECO:0000256" key="16">
    <source>
        <dbReference type="PIRSR" id="PIRSR000137-2"/>
    </source>
</evidence>
<comment type="catalytic activity">
    <reaction evidence="10">
        <text>pyranose + acceptor = pyranos-2-ulose + reduced acceptor.</text>
        <dbReference type="EC" id="1.1.99.29"/>
    </reaction>
</comment>
<dbReference type="InterPro" id="IPR036188">
    <property type="entry name" value="FAD/NAD-bd_sf"/>
</dbReference>
<feature type="chain" id="PRO_5021500680" description="pyranose dehydrogenase (acceptor)" evidence="17">
    <location>
        <begin position="22"/>
        <end position="603"/>
    </location>
</feature>
<dbReference type="EC" id="1.1.99.29" evidence="5"/>
<dbReference type="Pfam" id="PF00732">
    <property type="entry name" value="GMC_oxred_N"/>
    <property type="match status" value="1"/>
</dbReference>
<keyword evidence="7" id="KW-0285">Flavoprotein</keyword>
<dbReference type="OrthoDB" id="269227at2759"/>
<dbReference type="InterPro" id="IPR000172">
    <property type="entry name" value="GMC_OxRdtase_N"/>
</dbReference>
<dbReference type="GO" id="GO:0005576">
    <property type="term" value="C:extracellular region"/>
    <property type="evidence" value="ECO:0007669"/>
    <property type="project" value="UniProtKB-SubCell"/>
</dbReference>
<evidence type="ECO:0000256" key="12">
    <source>
        <dbReference type="ARBA" id="ARBA00034029"/>
    </source>
</evidence>
<evidence type="ECO:0000313" key="19">
    <source>
        <dbReference type="EMBL" id="TEB33755.1"/>
    </source>
</evidence>
<dbReference type="GO" id="GO:0050660">
    <property type="term" value="F:flavin adenine dinucleotide binding"/>
    <property type="evidence" value="ECO:0007669"/>
    <property type="project" value="InterPro"/>
</dbReference>
<evidence type="ECO:0000256" key="6">
    <source>
        <dbReference type="ARBA" id="ARBA00022525"/>
    </source>
</evidence>
<evidence type="ECO:0000256" key="2">
    <source>
        <dbReference type="ARBA" id="ARBA00004613"/>
    </source>
</evidence>
<dbReference type="EMBL" id="QPFP01000011">
    <property type="protein sequence ID" value="TEB33755.1"/>
    <property type="molecule type" value="Genomic_DNA"/>
</dbReference>
<feature type="binding site" evidence="16">
    <location>
        <position position="264"/>
    </location>
    <ligand>
        <name>FAD</name>
        <dbReference type="ChEBI" id="CHEBI:57692"/>
    </ligand>
</feature>
<proteinExistence type="inferred from homology"/>
<dbReference type="Gene3D" id="3.30.560.10">
    <property type="entry name" value="Glucose Oxidase, domain 3"/>
    <property type="match status" value="1"/>
</dbReference>
<comment type="catalytic activity">
    <reaction evidence="13">
        <text>a pyranoside + acceptor = a pyranosid-3-ulose + reduced acceptor.</text>
        <dbReference type="EC" id="1.1.99.29"/>
    </reaction>
</comment>
<comment type="catalytic activity">
    <reaction evidence="14">
        <text>a pyranoside + acceptor = a pyranosid-3,4-diulose + reduced acceptor.</text>
        <dbReference type="EC" id="1.1.99.29"/>
    </reaction>
</comment>
<dbReference type="Pfam" id="PF05199">
    <property type="entry name" value="GMC_oxred_C"/>
    <property type="match status" value="1"/>
</dbReference>
<evidence type="ECO:0000256" key="15">
    <source>
        <dbReference type="PIRSR" id="PIRSR000137-1"/>
    </source>
</evidence>
<comment type="catalytic activity">
    <reaction evidence="12">
        <text>pyranose + acceptor = pyranos-3-ulose + reduced acceptor.</text>
        <dbReference type="EC" id="1.1.99.29"/>
    </reaction>
</comment>
<sequence length="603" mass="64439">MPVSPGVWTIIAFFLAAPTLGGLLTDPSQLRKDLTYDYIVVGAGTAGNVIANRLSTKPNIKVLVLEAGVSDQGVLAAQVPFLGPTLTPGTPFDWNYTVAAQTGLNSRSFPYPRGKLLGGCSSVNYMVHQFGSSEDYDKLARDTGDSSWSWNKIRKFIHVHEKIVPPADNHRTEGEFIPENHGTKGTLSVSLPGNAQGIDKRVIDTTKELSAEFPFNPDMGGGDVLGIGWTQNSIGGGERSSSSTTYLAEAVKRGNVDVLISAHVTKLVQTGTTKLPRGYTVPAFRALQFSKGPGAPVTTVRAKKEIILSAGAINTPQILLLSGIGPRQDLQAVGIPVILDNPSVGKNLSDHILLPNIFQVKGSESFDQIFRVPAKANAALEQWVNNRTGVMANGVTNNLGFLRLPNDAPIFKTTKDPATGPKASHWEIIALNFWLNPGVPLPPAGSFITFISALISPTSRGFVKLSSSDPFEAPIIDPKMLTTEFDVFALREAVRAVKRFAGANAWKGYIDRPFGGLASTSDADIDAYVRVQSTTVFHPVGTASMTAKGKSWGVVDPDLKLKGAEGVRIVDASVWPTIPNAHTQGPVYLIAEKAAATILESCH</sequence>
<comment type="subcellular location">
    <subcellularLocation>
        <location evidence="2">Secreted</location>
    </subcellularLocation>
</comment>
<gene>
    <name evidence="19" type="ORF">FA13DRAFT_1626439</name>
</gene>
<evidence type="ECO:0000256" key="3">
    <source>
        <dbReference type="ARBA" id="ARBA00010790"/>
    </source>
</evidence>
<evidence type="ECO:0000256" key="1">
    <source>
        <dbReference type="ARBA" id="ARBA00001974"/>
    </source>
</evidence>
<evidence type="ECO:0000256" key="10">
    <source>
        <dbReference type="ARBA" id="ARBA00033986"/>
    </source>
</evidence>
<feature type="active site" description="Proton donor" evidence="15">
    <location>
        <position position="538"/>
    </location>
</feature>